<proteinExistence type="predicted"/>
<reference evidence="1 2" key="1">
    <citation type="journal article" date="2016" name="Gut Pathog.">
        <title>Whole genome sequencing of "Faecalibaculum rodentium" ALO17, isolated from C57BL/6J laboratory mouse feces.</title>
        <authorList>
            <person name="Lim S."/>
            <person name="Chang D.H."/>
            <person name="Ahn S."/>
            <person name="Kim B.C."/>
        </authorList>
    </citation>
    <scope>NUCLEOTIDE SEQUENCE [LARGE SCALE GENOMIC DNA]</scope>
    <source>
        <strain evidence="1 2">Alo17</strain>
    </source>
</reference>
<protein>
    <submittedName>
        <fullName evidence="1">Uncharacterized protein</fullName>
    </submittedName>
</protein>
<evidence type="ECO:0000313" key="2">
    <source>
        <dbReference type="Proteomes" id="UP000069771"/>
    </source>
</evidence>
<gene>
    <name evidence="1" type="ORF">AALO17_04430</name>
</gene>
<keyword evidence="2" id="KW-1185">Reference proteome</keyword>
<sequence length="44" mass="4690">MLPGSLNVHAARQTGYPQQSGTCWQAAAGRRDRGDCCAMWPAGI</sequence>
<name>A0A140DSF0_9FIRM</name>
<accession>A0A140DSF0</accession>
<dbReference type="EMBL" id="CP011391">
    <property type="protein sequence ID" value="AMK53577.1"/>
    <property type="molecule type" value="Genomic_DNA"/>
</dbReference>
<evidence type="ECO:0000313" key="1">
    <source>
        <dbReference type="EMBL" id="AMK53577.1"/>
    </source>
</evidence>
<organism evidence="1 2">
    <name type="scientific">Faecalibaculum rodentium</name>
    <dbReference type="NCBI Taxonomy" id="1702221"/>
    <lineage>
        <taxon>Bacteria</taxon>
        <taxon>Bacillati</taxon>
        <taxon>Bacillota</taxon>
        <taxon>Erysipelotrichia</taxon>
        <taxon>Erysipelotrichales</taxon>
        <taxon>Erysipelotrichaceae</taxon>
        <taxon>Faecalibaculum</taxon>
    </lineage>
</organism>
<dbReference type="Proteomes" id="UP000069771">
    <property type="component" value="Chromosome"/>
</dbReference>
<dbReference type="STRING" id="1702221.AALO17_04430"/>
<dbReference type="KEGG" id="fro:AALO17_04430"/>
<dbReference type="AlphaFoldDB" id="A0A140DSF0"/>